<feature type="transmembrane region" description="Helical" evidence="8">
    <location>
        <begin position="251"/>
        <end position="268"/>
    </location>
</feature>
<organism evidence="10 11">
    <name type="scientific">Marinagarivorans cellulosilyticus</name>
    <dbReference type="NCBI Taxonomy" id="2721545"/>
    <lineage>
        <taxon>Bacteria</taxon>
        <taxon>Pseudomonadati</taxon>
        <taxon>Pseudomonadota</taxon>
        <taxon>Gammaproteobacteria</taxon>
        <taxon>Cellvibrionales</taxon>
        <taxon>Cellvibrionaceae</taxon>
        <taxon>Marinagarivorans</taxon>
    </lineage>
</organism>
<feature type="transmembrane region" description="Helical" evidence="8">
    <location>
        <begin position="182"/>
        <end position="200"/>
    </location>
</feature>
<feature type="transmembrane region" description="Helical" evidence="8">
    <location>
        <begin position="57"/>
        <end position="81"/>
    </location>
</feature>
<dbReference type="NCBIfam" id="TIGR04152">
    <property type="entry name" value="exosort_VPLPA"/>
    <property type="match status" value="1"/>
</dbReference>
<evidence type="ECO:0000256" key="3">
    <source>
        <dbReference type="ARBA" id="ARBA00022670"/>
    </source>
</evidence>
<evidence type="ECO:0000259" key="9">
    <source>
        <dbReference type="Pfam" id="PF11984"/>
    </source>
</evidence>
<dbReference type="Pfam" id="PF11984">
    <property type="entry name" value="DUF3485"/>
    <property type="match status" value="1"/>
</dbReference>
<evidence type="ECO:0000256" key="6">
    <source>
        <dbReference type="ARBA" id="ARBA00022989"/>
    </source>
</evidence>
<evidence type="ECO:0000256" key="2">
    <source>
        <dbReference type="ARBA" id="ARBA00022475"/>
    </source>
</evidence>
<evidence type="ECO:0000313" key="10">
    <source>
        <dbReference type="EMBL" id="BCD99386.1"/>
    </source>
</evidence>
<dbReference type="GO" id="GO:0006508">
    <property type="term" value="P:proteolysis"/>
    <property type="evidence" value="ECO:0007669"/>
    <property type="project" value="UniProtKB-KW"/>
</dbReference>
<keyword evidence="7 8" id="KW-0472">Membrane</keyword>
<dbReference type="InterPro" id="IPR014263">
    <property type="entry name" value="Methanolan_biosynth_EpsI"/>
</dbReference>
<gene>
    <name evidence="10" type="ORF">MARGE09_P3588</name>
</gene>
<dbReference type="Proteomes" id="UP001320119">
    <property type="component" value="Chromosome"/>
</dbReference>
<dbReference type="Pfam" id="PF09721">
    <property type="entry name" value="Exosortase_EpsH"/>
    <property type="match status" value="1"/>
</dbReference>
<feature type="domain" description="Methanolan biosynthesis EpsI" evidence="9">
    <location>
        <begin position="307"/>
        <end position="501"/>
    </location>
</feature>
<dbReference type="NCBIfam" id="TIGR04178">
    <property type="entry name" value="exo_archaeo"/>
    <property type="match status" value="1"/>
</dbReference>
<dbReference type="NCBIfam" id="TIGR02602">
    <property type="entry name" value="8TM_EpsH"/>
    <property type="match status" value="1"/>
</dbReference>
<feature type="transmembrane region" description="Helical" evidence="8">
    <location>
        <begin position="35"/>
        <end position="51"/>
    </location>
</feature>
<dbReference type="AlphaFoldDB" id="A0AAN1WKP2"/>
<evidence type="ECO:0000256" key="4">
    <source>
        <dbReference type="ARBA" id="ARBA00022692"/>
    </source>
</evidence>
<name>A0AAN1WKP2_9GAMM</name>
<dbReference type="GO" id="GO:0005886">
    <property type="term" value="C:plasma membrane"/>
    <property type="evidence" value="ECO:0007669"/>
    <property type="project" value="UniProtKB-SubCell"/>
</dbReference>
<protein>
    <recommendedName>
        <fullName evidence="9">Methanolan biosynthesis EpsI domain-containing protein</fullName>
    </recommendedName>
</protein>
<evidence type="ECO:0000256" key="8">
    <source>
        <dbReference type="SAM" id="Phobius"/>
    </source>
</evidence>
<dbReference type="NCBIfam" id="TIGR02914">
    <property type="entry name" value="EpsI_fam"/>
    <property type="match status" value="1"/>
</dbReference>
<keyword evidence="6 8" id="KW-1133">Transmembrane helix</keyword>
<keyword evidence="5" id="KW-0378">Hydrolase</keyword>
<keyword evidence="3" id="KW-0645">Protease</keyword>
<accession>A0AAN1WKP2</accession>
<keyword evidence="4 8" id="KW-0812">Transmembrane</keyword>
<dbReference type="InterPro" id="IPR019127">
    <property type="entry name" value="Exosortase"/>
</dbReference>
<dbReference type="RefSeq" id="WP_236984629.1">
    <property type="nucleotide sequence ID" value="NZ_AP023086.1"/>
</dbReference>
<dbReference type="InterPro" id="IPR013426">
    <property type="entry name" value="EpsH-like"/>
</dbReference>
<keyword evidence="11" id="KW-1185">Reference proteome</keyword>
<reference evidence="10 11" key="1">
    <citation type="journal article" date="2022" name="IScience">
        <title>An ultrasensitive nanofiber-based assay for enzymatic hydrolysis and deep-sea microbial degradation of cellulose.</title>
        <authorList>
            <person name="Tsudome M."/>
            <person name="Tachioka M."/>
            <person name="Miyazaki M."/>
            <person name="Uchimura K."/>
            <person name="Tsuda M."/>
            <person name="Takaki Y."/>
            <person name="Deguchi S."/>
        </authorList>
    </citation>
    <scope>NUCLEOTIDE SEQUENCE [LARGE SCALE GENOMIC DNA]</scope>
    <source>
        <strain evidence="10 11">GE09</strain>
    </source>
</reference>
<evidence type="ECO:0000256" key="5">
    <source>
        <dbReference type="ARBA" id="ARBA00022801"/>
    </source>
</evidence>
<evidence type="ECO:0000256" key="1">
    <source>
        <dbReference type="ARBA" id="ARBA00004651"/>
    </source>
</evidence>
<feature type="transmembrane region" description="Helical" evidence="8">
    <location>
        <begin position="209"/>
        <end position="231"/>
    </location>
</feature>
<keyword evidence="2" id="KW-1003">Cell membrane</keyword>
<dbReference type="EMBL" id="AP023086">
    <property type="protein sequence ID" value="BCD99386.1"/>
    <property type="molecule type" value="Genomic_DNA"/>
</dbReference>
<dbReference type="GO" id="GO:0008233">
    <property type="term" value="F:peptidase activity"/>
    <property type="evidence" value="ECO:0007669"/>
    <property type="project" value="UniProtKB-KW"/>
</dbReference>
<dbReference type="InterPro" id="IPR026392">
    <property type="entry name" value="Exo/Archaeosortase_dom"/>
</dbReference>
<sequence>MAFFRTYWPLLPLLLVPYLYSGALLNLVERWLAETEYSHGIVIPFISLYIVSERWRAIRACATGGSVWGVLVMAVALLLFLAGEVSALFALVQISFVLLLWGACLAYLGWASARLLSAPIFILFFSIPLPYFIEVMLTAKLQLLSSQLGVMFIGLLGIPVFLSGNVIDLGRHQLEVVEACSGLRFLYPLMSVGFIVAYFYRAHWLKRGFVFLSTIPITVFMNSLRIAITAALVERYGLAATEGTVHDAEGWVVFVFCLVFLFLEIIVLERLTTRRSLADILGLDELSQAAGEEGQLILKTSAVYGALALLLTTFLVSTLLQQRQGLEPPATHLALFPHSIGAWQGEPRPLEARVTDKLKLTDYMMMNFKHPMELEPINLYVAYYANQRKGESPHSPRVCMPGGGWVIESFERMKLDGADVNRAVIAKEGQKQLVYYWFSERGQTVANEYYKKWLLFKAFVQTGRTDGALVRVTIPVVDNRQLAASDQKVQEFISLIRSPLATFLPGSDSY</sequence>
<dbReference type="InterPro" id="IPR026491">
    <property type="entry name" value="ExosortD_VPLPA"/>
</dbReference>
<proteinExistence type="predicted"/>
<evidence type="ECO:0000256" key="7">
    <source>
        <dbReference type="ARBA" id="ARBA00023136"/>
    </source>
</evidence>
<feature type="transmembrane region" description="Helical" evidence="8">
    <location>
        <begin position="116"/>
        <end position="137"/>
    </location>
</feature>
<feature type="transmembrane region" description="Helical" evidence="8">
    <location>
        <begin position="6"/>
        <end position="28"/>
    </location>
</feature>
<evidence type="ECO:0000313" key="11">
    <source>
        <dbReference type="Proteomes" id="UP001320119"/>
    </source>
</evidence>
<comment type="subcellular location">
    <subcellularLocation>
        <location evidence="1">Cell membrane</location>
        <topology evidence="1">Multi-pass membrane protein</topology>
    </subcellularLocation>
</comment>
<dbReference type="KEGG" id="marq:MARGE09_P3588"/>
<feature type="transmembrane region" description="Helical" evidence="8">
    <location>
        <begin position="88"/>
        <end position="110"/>
    </location>
</feature>
<feature type="transmembrane region" description="Helical" evidence="8">
    <location>
        <begin position="144"/>
        <end position="162"/>
    </location>
</feature>